<sequence length="339" mass="35345">MPAVQLRSAAIAGTGSCLPERVLTNHELEQMVDTSDEWIRTRTGIRERRLAAAGTAASDLAVPAASRALTAAGLAAADVDLIIVATVTPDTLFPATACLVQERLGARGAAAFDLSAGCSGFVYALGVASQFIAAGIYHTALVIGVEVLSKIINWQDRNTCVLFGDGAGAVVLRAVPAGRGILGLELGADGSGGSLLTMPAGGSRLPASPATVREQLHTIHMNGSEVFKFAVRIMGEASLKALKKAGLAKEDVDFLIPHQANIRIIEAATKRLGLAPEKVYVNLDRYGNMSSASIPVALDEAYRAGLLQRDHKVVMVAFGAGLTWGAAVVNWELDPPKGD</sequence>
<comment type="subcellular location">
    <subcellularLocation>
        <location evidence="14">Cytoplasm</location>
    </subcellularLocation>
</comment>
<evidence type="ECO:0000256" key="4">
    <source>
        <dbReference type="ARBA" id="ARBA00022516"/>
    </source>
</evidence>
<dbReference type="HAMAP" id="MF_01815">
    <property type="entry name" value="FabH"/>
    <property type="match status" value="1"/>
</dbReference>
<dbReference type="NCBIfam" id="TIGR00747">
    <property type="entry name" value="fabH"/>
    <property type="match status" value="1"/>
</dbReference>
<evidence type="ECO:0000256" key="10">
    <source>
        <dbReference type="ARBA" id="ARBA00051096"/>
    </source>
</evidence>
<feature type="active site" evidence="14">
    <location>
        <position position="288"/>
    </location>
</feature>
<evidence type="ECO:0000256" key="14">
    <source>
        <dbReference type="HAMAP-Rule" id="MF_01815"/>
    </source>
</evidence>
<feature type="active site" evidence="14">
    <location>
        <position position="118"/>
    </location>
</feature>
<comment type="domain">
    <text evidence="14">The last Arg residue of the ACP-binding site is essential for the weak association between ACP/AcpP and FabH.</text>
</comment>
<comment type="similarity">
    <text evidence="2 14">Belongs to the thiolase-like superfamily. FabH family.</text>
</comment>
<evidence type="ECO:0000256" key="12">
    <source>
        <dbReference type="ARBA" id="ARBA00052467"/>
    </source>
</evidence>
<comment type="function">
    <text evidence="14">Catalyzes the condensation reaction of fatty acid synthesis by the addition to an acyl acceptor of two carbons from malonyl-ACP. Catalyzes the first condensation reaction which initiates fatty acid synthesis and may therefore play a role in governing the total rate of fatty acid production. Possesses both acetoacetyl-ACP synthase and acetyl transacylase activities. Its substrate specificity determines the biosynthesis of branched-chain and/or straight-chain of fatty acids.</text>
</comment>
<feature type="domain" description="Beta-ketoacyl-[acyl-carrier-protein] synthase III C-terminal" evidence="15">
    <location>
        <begin position="242"/>
        <end position="331"/>
    </location>
</feature>
<dbReference type="PANTHER" id="PTHR34069:SF2">
    <property type="entry name" value="BETA-KETOACYL-[ACYL-CARRIER-PROTEIN] SYNTHASE III"/>
    <property type="match status" value="1"/>
</dbReference>
<comment type="catalytic activity">
    <reaction evidence="10">
        <text>malonyl-[ACP] + acetyl-CoA + H(+) = 3-oxobutanoyl-[ACP] + CO2 + CoA</text>
        <dbReference type="Rhea" id="RHEA:12080"/>
        <dbReference type="Rhea" id="RHEA-COMP:9623"/>
        <dbReference type="Rhea" id="RHEA-COMP:9625"/>
        <dbReference type="ChEBI" id="CHEBI:15378"/>
        <dbReference type="ChEBI" id="CHEBI:16526"/>
        <dbReference type="ChEBI" id="CHEBI:57287"/>
        <dbReference type="ChEBI" id="CHEBI:57288"/>
        <dbReference type="ChEBI" id="CHEBI:78449"/>
        <dbReference type="ChEBI" id="CHEBI:78450"/>
        <dbReference type="EC" id="2.3.1.180"/>
    </reaction>
    <physiologicalReaction direction="left-to-right" evidence="10">
        <dbReference type="Rhea" id="RHEA:12081"/>
    </physiologicalReaction>
</comment>
<keyword evidence="9 14" id="KW-0012">Acyltransferase</keyword>
<dbReference type="GO" id="GO:0044550">
    <property type="term" value="P:secondary metabolite biosynthetic process"/>
    <property type="evidence" value="ECO:0007669"/>
    <property type="project" value="TreeGrafter"/>
</dbReference>
<dbReference type="CDD" id="cd00830">
    <property type="entry name" value="KAS_III"/>
    <property type="match status" value="1"/>
</dbReference>
<dbReference type="InterPro" id="IPR013751">
    <property type="entry name" value="ACP_syn_III_N"/>
</dbReference>
<evidence type="ECO:0000256" key="9">
    <source>
        <dbReference type="ARBA" id="ARBA00023315"/>
    </source>
</evidence>
<evidence type="ECO:0000256" key="5">
    <source>
        <dbReference type="ARBA" id="ARBA00022679"/>
    </source>
</evidence>
<name>A0A1J5NRD9_NEOTH</name>
<dbReference type="EC" id="2.3.1.180" evidence="14"/>
<feature type="domain" description="Beta-ketoacyl-[acyl-carrier-protein] synthase III N-terminal" evidence="16">
    <location>
        <begin position="112"/>
        <end position="190"/>
    </location>
</feature>
<comment type="catalytic activity">
    <reaction evidence="11">
        <text>(2S)-2-methylbutanoyl-CoA + malonyl-[ACP] + H(+) = (4S)-4-methyl-3-oxohexanoyl-[ACP] + CO2 + CoA</text>
        <dbReference type="Rhea" id="RHEA:42276"/>
        <dbReference type="Rhea" id="RHEA-COMP:9623"/>
        <dbReference type="Rhea" id="RHEA-COMP:17148"/>
        <dbReference type="ChEBI" id="CHEBI:15378"/>
        <dbReference type="ChEBI" id="CHEBI:16526"/>
        <dbReference type="ChEBI" id="CHEBI:57287"/>
        <dbReference type="ChEBI" id="CHEBI:78449"/>
        <dbReference type="ChEBI" id="CHEBI:88166"/>
        <dbReference type="ChEBI" id="CHEBI:167462"/>
        <dbReference type="EC" id="2.3.1.300"/>
    </reaction>
    <physiologicalReaction direction="left-to-right" evidence="11">
        <dbReference type="Rhea" id="RHEA:42277"/>
    </physiologicalReaction>
</comment>
<protein>
    <recommendedName>
        <fullName evidence="14">Beta-ketoacyl-[acyl-carrier-protein] synthase III</fullName>
        <shortName evidence="14">Beta-ketoacyl-ACP synthase III</shortName>
        <shortName evidence="14">KAS III</shortName>
        <ecNumber evidence="14">2.3.1.180</ecNumber>
    </recommendedName>
    <alternativeName>
        <fullName evidence="14">3-oxoacyl-[acyl-carrier-protein] synthase 3</fullName>
    </alternativeName>
    <alternativeName>
        <fullName evidence="14">3-oxoacyl-[acyl-carrier-protein] synthase III</fullName>
    </alternativeName>
</protein>
<keyword evidence="6 14" id="KW-0276">Fatty acid metabolism</keyword>
<dbReference type="Pfam" id="PF08541">
    <property type="entry name" value="ACP_syn_III_C"/>
    <property type="match status" value="1"/>
</dbReference>
<dbReference type="SUPFAM" id="SSF53901">
    <property type="entry name" value="Thiolase-like"/>
    <property type="match status" value="1"/>
</dbReference>
<dbReference type="InterPro" id="IPR013747">
    <property type="entry name" value="ACP_syn_III_C"/>
</dbReference>
<comment type="caution">
    <text evidence="17">The sequence shown here is derived from an EMBL/GenBank/DDBJ whole genome shotgun (WGS) entry which is preliminary data.</text>
</comment>
<feature type="active site" evidence="14">
    <location>
        <position position="258"/>
    </location>
</feature>
<gene>
    <name evidence="17" type="primary">fabHA</name>
    <name evidence="14" type="synonym">fabH</name>
    <name evidence="17" type="ORF">MOTE_20380</name>
</gene>
<comment type="catalytic activity">
    <reaction evidence="13">
        <text>3-methylbutanoyl-CoA + malonyl-[ACP] + H(+) = 5-methyl-3-oxohexanoyl-[ACP] + CO2 + CoA</text>
        <dbReference type="Rhea" id="RHEA:42272"/>
        <dbReference type="Rhea" id="RHEA-COMP:9623"/>
        <dbReference type="Rhea" id="RHEA-COMP:9941"/>
        <dbReference type="ChEBI" id="CHEBI:15378"/>
        <dbReference type="ChEBI" id="CHEBI:16526"/>
        <dbReference type="ChEBI" id="CHEBI:57287"/>
        <dbReference type="ChEBI" id="CHEBI:57345"/>
        <dbReference type="ChEBI" id="CHEBI:78449"/>
        <dbReference type="ChEBI" id="CHEBI:78822"/>
        <dbReference type="EC" id="2.3.1.300"/>
    </reaction>
    <physiologicalReaction direction="left-to-right" evidence="13">
        <dbReference type="Rhea" id="RHEA:42273"/>
    </physiologicalReaction>
</comment>
<keyword evidence="14" id="KW-0511">Multifunctional enzyme</keyword>
<comment type="subunit">
    <text evidence="14">Homodimer.</text>
</comment>
<dbReference type="PANTHER" id="PTHR34069">
    <property type="entry name" value="3-OXOACYL-[ACYL-CARRIER-PROTEIN] SYNTHASE 3"/>
    <property type="match status" value="1"/>
</dbReference>
<keyword evidence="7 14" id="KW-0443">Lipid metabolism</keyword>
<dbReference type="FunFam" id="3.40.47.10:FF:000004">
    <property type="entry name" value="3-oxoacyl-[acyl-carrier-protein] synthase 3"/>
    <property type="match status" value="1"/>
</dbReference>
<comment type="pathway">
    <text evidence="1 14">Lipid metabolism; fatty acid biosynthesis.</text>
</comment>
<dbReference type="GO" id="GO:0004315">
    <property type="term" value="F:3-oxoacyl-[acyl-carrier-protein] synthase activity"/>
    <property type="evidence" value="ECO:0007669"/>
    <property type="project" value="InterPro"/>
</dbReference>
<dbReference type="OrthoDB" id="9815506at2"/>
<evidence type="ECO:0000259" key="15">
    <source>
        <dbReference type="Pfam" id="PF08541"/>
    </source>
</evidence>
<evidence type="ECO:0000256" key="1">
    <source>
        <dbReference type="ARBA" id="ARBA00005194"/>
    </source>
</evidence>
<evidence type="ECO:0000256" key="7">
    <source>
        <dbReference type="ARBA" id="ARBA00023098"/>
    </source>
</evidence>
<dbReference type="EMBL" id="MDDC01000016">
    <property type="protein sequence ID" value="OIQ58375.1"/>
    <property type="molecule type" value="Genomic_DNA"/>
</dbReference>
<dbReference type="AlphaFoldDB" id="A0A1J5NRD9"/>
<dbReference type="Proteomes" id="UP000182811">
    <property type="component" value="Unassembled WGS sequence"/>
</dbReference>
<dbReference type="InterPro" id="IPR004655">
    <property type="entry name" value="FabH"/>
</dbReference>
<reference evidence="17 18" key="1">
    <citation type="submission" date="2016-08" db="EMBL/GenBank/DDBJ databases">
        <title>Genome-based comparison of Moorella thermoacetic strains.</title>
        <authorList>
            <person name="Poehlein A."/>
            <person name="Bengelsdorf F.R."/>
            <person name="Esser C."/>
            <person name="Duerre P."/>
            <person name="Daniel R."/>
        </authorList>
    </citation>
    <scope>NUCLEOTIDE SEQUENCE [LARGE SCALE GENOMIC DNA]</scope>
    <source>
        <strain evidence="17 18">DSM 21394</strain>
    </source>
</reference>
<evidence type="ECO:0000313" key="17">
    <source>
        <dbReference type="EMBL" id="OIQ58375.1"/>
    </source>
</evidence>
<evidence type="ECO:0000256" key="6">
    <source>
        <dbReference type="ARBA" id="ARBA00022832"/>
    </source>
</evidence>
<keyword evidence="3 14" id="KW-0963">Cytoplasm</keyword>
<accession>A0A1J5NRD9</accession>
<dbReference type="InterPro" id="IPR016039">
    <property type="entry name" value="Thiolase-like"/>
</dbReference>
<keyword evidence="4 14" id="KW-0444">Lipid biosynthesis</keyword>
<dbReference type="Pfam" id="PF08545">
    <property type="entry name" value="ACP_syn_III"/>
    <property type="match status" value="1"/>
</dbReference>
<evidence type="ECO:0000256" key="3">
    <source>
        <dbReference type="ARBA" id="ARBA00022490"/>
    </source>
</evidence>
<evidence type="ECO:0000259" key="16">
    <source>
        <dbReference type="Pfam" id="PF08545"/>
    </source>
</evidence>
<evidence type="ECO:0000256" key="2">
    <source>
        <dbReference type="ARBA" id="ARBA00008642"/>
    </source>
</evidence>
<dbReference type="UniPathway" id="UPA00094"/>
<feature type="region of interest" description="ACP-binding" evidence="14">
    <location>
        <begin position="259"/>
        <end position="263"/>
    </location>
</feature>
<dbReference type="GO" id="GO:0033818">
    <property type="term" value="F:beta-ketoacyl-acyl-carrier-protein synthase III activity"/>
    <property type="evidence" value="ECO:0007669"/>
    <property type="project" value="UniProtKB-UniRule"/>
</dbReference>
<organism evidence="17 18">
    <name type="scientific">Neomoorella thermoacetica</name>
    <name type="common">Clostridium thermoaceticum</name>
    <dbReference type="NCBI Taxonomy" id="1525"/>
    <lineage>
        <taxon>Bacteria</taxon>
        <taxon>Bacillati</taxon>
        <taxon>Bacillota</taxon>
        <taxon>Clostridia</taxon>
        <taxon>Neomoorellales</taxon>
        <taxon>Neomoorellaceae</taxon>
        <taxon>Neomoorella</taxon>
    </lineage>
</organism>
<evidence type="ECO:0000313" key="18">
    <source>
        <dbReference type="Proteomes" id="UP000182811"/>
    </source>
</evidence>
<comment type="catalytic activity">
    <reaction evidence="12">
        <text>2-methylpropanoyl-CoA + malonyl-[ACP] + H(+) = 4-methyl-3-oxopentanoyl-[ACP] + CO2 + CoA</text>
        <dbReference type="Rhea" id="RHEA:42268"/>
        <dbReference type="Rhea" id="RHEA-COMP:9623"/>
        <dbReference type="Rhea" id="RHEA-COMP:9940"/>
        <dbReference type="ChEBI" id="CHEBI:15378"/>
        <dbReference type="ChEBI" id="CHEBI:16526"/>
        <dbReference type="ChEBI" id="CHEBI:57287"/>
        <dbReference type="ChEBI" id="CHEBI:57338"/>
        <dbReference type="ChEBI" id="CHEBI:78449"/>
        <dbReference type="ChEBI" id="CHEBI:78820"/>
        <dbReference type="EC" id="2.3.1.300"/>
    </reaction>
    <physiologicalReaction direction="left-to-right" evidence="12">
        <dbReference type="Rhea" id="RHEA:42269"/>
    </physiologicalReaction>
</comment>
<evidence type="ECO:0000256" key="13">
    <source>
        <dbReference type="ARBA" id="ARBA00052985"/>
    </source>
</evidence>
<evidence type="ECO:0000256" key="11">
    <source>
        <dbReference type="ARBA" id="ARBA00052407"/>
    </source>
</evidence>
<keyword evidence="5 14" id="KW-0808">Transferase</keyword>
<keyword evidence="8 14" id="KW-0275">Fatty acid biosynthesis</keyword>
<dbReference type="GO" id="GO:0005737">
    <property type="term" value="C:cytoplasm"/>
    <property type="evidence" value="ECO:0007669"/>
    <property type="project" value="UniProtKB-SubCell"/>
</dbReference>
<proteinExistence type="inferred from homology"/>
<dbReference type="GO" id="GO:0006633">
    <property type="term" value="P:fatty acid biosynthetic process"/>
    <property type="evidence" value="ECO:0007669"/>
    <property type="project" value="UniProtKB-UniRule"/>
</dbReference>
<dbReference type="NCBIfam" id="NF006829">
    <property type="entry name" value="PRK09352.1"/>
    <property type="match status" value="1"/>
</dbReference>
<evidence type="ECO:0000256" key="8">
    <source>
        <dbReference type="ARBA" id="ARBA00023160"/>
    </source>
</evidence>
<dbReference type="Gene3D" id="3.40.47.10">
    <property type="match status" value="1"/>
</dbReference>